<evidence type="ECO:0000313" key="3">
    <source>
        <dbReference type="Proteomes" id="UP001150941"/>
    </source>
</evidence>
<keyword evidence="3" id="KW-1185">Reference proteome</keyword>
<reference evidence="2" key="2">
    <citation type="journal article" date="2023" name="IMA Fungus">
        <title>Comparative genomic study of the Penicillium genus elucidates a diverse pangenome and 15 lateral gene transfer events.</title>
        <authorList>
            <person name="Petersen C."/>
            <person name="Sorensen T."/>
            <person name="Nielsen M.R."/>
            <person name="Sondergaard T.E."/>
            <person name="Sorensen J.L."/>
            <person name="Fitzpatrick D.A."/>
            <person name="Frisvad J.C."/>
            <person name="Nielsen K.L."/>
        </authorList>
    </citation>
    <scope>NUCLEOTIDE SEQUENCE</scope>
    <source>
        <strain evidence="2">IBT 19713</strain>
    </source>
</reference>
<feature type="compositionally biased region" description="Polar residues" evidence="1">
    <location>
        <begin position="12"/>
        <end position="21"/>
    </location>
</feature>
<organism evidence="2 3">
    <name type="scientific">Penicillium chermesinum</name>
    <dbReference type="NCBI Taxonomy" id="63820"/>
    <lineage>
        <taxon>Eukaryota</taxon>
        <taxon>Fungi</taxon>
        <taxon>Dikarya</taxon>
        <taxon>Ascomycota</taxon>
        <taxon>Pezizomycotina</taxon>
        <taxon>Eurotiomycetes</taxon>
        <taxon>Eurotiomycetidae</taxon>
        <taxon>Eurotiales</taxon>
        <taxon>Aspergillaceae</taxon>
        <taxon>Penicillium</taxon>
    </lineage>
</organism>
<reference evidence="2" key="1">
    <citation type="submission" date="2022-11" db="EMBL/GenBank/DDBJ databases">
        <authorList>
            <person name="Petersen C."/>
        </authorList>
    </citation>
    <scope>NUCLEOTIDE SEQUENCE</scope>
    <source>
        <strain evidence="2">IBT 19713</strain>
    </source>
</reference>
<comment type="caution">
    <text evidence="2">The sequence shown here is derived from an EMBL/GenBank/DDBJ whole genome shotgun (WGS) entry which is preliminary data.</text>
</comment>
<dbReference type="Proteomes" id="UP001150941">
    <property type="component" value="Unassembled WGS sequence"/>
</dbReference>
<dbReference type="RefSeq" id="XP_058329499.1">
    <property type="nucleotide sequence ID" value="XM_058476609.1"/>
</dbReference>
<dbReference type="OrthoDB" id="4360842at2759"/>
<proteinExistence type="predicted"/>
<dbReference type="EMBL" id="JAPQKS010000005">
    <property type="protein sequence ID" value="KAJ5226088.1"/>
    <property type="molecule type" value="Genomic_DNA"/>
</dbReference>
<protein>
    <submittedName>
        <fullName evidence="2">Uncharacterized protein</fullName>
    </submittedName>
</protein>
<feature type="region of interest" description="Disordered" evidence="1">
    <location>
        <begin position="1"/>
        <end position="36"/>
    </location>
</feature>
<gene>
    <name evidence="2" type="ORF">N7468_007313</name>
</gene>
<dbReference type="GeneID" id="83203912"/>
<name>A0A9W9NW94_9EURO</name>
<evidence type="ECO:0000313" key="2">
    <source>
        <dbReference type="EMBL" id="KAJ5226088.1"/>
    </source>
</evidence>
<feature type="compositionally biased region" description="Basic and acidic residues" evidence="1">
    <location>
        <begin position="22"/>
        <end position="31"/>
    </location>
</feature>
<evidence type="ECO:0000256" key="1">
    <source>
        <dbReference type="SAM" id="MobiDB-lite"/>
    </source>
</evidence>
<accession>A0A9W9NW94</accession>
<dbReference type="AlphaFoldDB" id="A0A9W9NW94"/>
<sequence length="378" mass="42713">MERTIRARGPIMQSNKTNPGSERSDRTQERTRRQRYKKKAVAYNRQVTDTFCTQANQLSVEEFITKEIARWRDKPNRGNSENALLRCTEMVFVEGKYQLLPAMHKLSDKHVYMMTKTLSAKIRCVRRWTEDFNATGDIQAERIPLDPSPLFYVFGVLCIALYRGYYILAGSRGPELYSVLANVKNNATIKAAQRDWLLGPILASEDFTSAQRNLTQIYHDETGERITTKVQAHGTIVSTDALLPNERTSQACKAHFDRIITSVFDLSLISGSDGKPSFARIIDHPAFTRKTHTTHPLVTETPKADYQSQGQALAIELLRETNPVLEDLINKLQTVAATTPAADYKAQFPALTKSLDLITGIQKDIQAVDERYRDALAT</sequence>